<comment type="caution">
    <text evidence="2">The sequence shown here is derived from an EMBL/GenBank/DDBJ whole genome shotgun (WGS) entry which is preliminary data.</text>
</comment>
<dbReference type="RefSeq" id="WP_378247610.1">
    <property type="nucleotide sequence ID" value="NZ_JBHRWK010000160.1"/>
</dbReference>
<evidence type="ECO:0000313" key="2">
    <source>
        <dbReference type="EMBL" id="MFC3456344.1"/>
    </source>
</evidence>
<accession>A0ABV7PED7</accession>
<feature type="domain" description="AB hydrolase-1" evidence="1">
    <location>
        <begin position="28"/>
        <end position="209"/>
    </location>
</feature>
<dbReference type="InterPro" id="IPR000073">
    <property type="entry name" value="AB_hydrolase_1"/>
</dbReference>
<sequence length="234" mass="24512">MTERRFVLGDIPGVLWLPEDPGGQVPLVLLAHGGGQHTRSPGLLAQARHLAGDHGFAVAAIDAPGHGDRRRPGLIDALAAVLRESAVTGEPPGPGIAQVNAGLAAQAVHDWRATLDALPSLGWAGGPVGFWGLSLGSSIGVPLTAAEPRITAAVLGLAGREALAEAARRVTVPVRFLVQWHDRLLPRESALALFDAFASLEKSLHANPGDHHEVPESEVDSAARFLARHLRRSA</sequence>
<dbReference type="SUPFAM" id="SSF53474">
    <property type="entry name" value="alpha/beta-Hydrolases"/>
    <property type="match status" value="1"/>
</dbReference>
<dbReference type="InterPro" id="IPR029058">
    <property type="entry name" value="AB_hydrolase_fold"/>
</dbReference>
<evidence type="ECO:0000259" key="1">
    <source>
        <dbReference type="Pfam" id="PF12697"/>
    </source>
</evidence>
<gene>
    <name evidence="2" type="ORF">ACFOSH_43590</name>
</gene>
<dbReference type="GO" id="GO:0016787">
    <property type="term" value="F:hydrolase activity"/>
    <property type="evidence" value="ECO:0007669"/>
    <property type="project" value="UniProtKB-KW"/>
</dbReference>
<reference evidence="3" key="1">
    <citation type="journal article" date="2019" name="Int. J. Syst. Evol. Microbiol.">
        <title>The Global Catalogue of Microorganisms (GCM) 10K type strain sequencing project: providing services to taxonomists for standard genome sequencing and annotation.</title>
        <authorList>
            <consortium name="The Broad Institute Genomics Platform"/>
            <consortium name="The Broad Institute Genome Sequencing Center for Infectious Disease"/>
            <person name="Wu L."/>
            <person name="Ma J."/>
        </authorList>
    </citation>
    <scope>NUCLEOTIDE SEQUENCE [LARGE SCALE GENOMIC DNA]</scope>
    <source>
        <strain evidence="3">CGMCC 4.7676</strain>
    </source>
</reference>
<dbReference type="EMBL" id="JBHRWK010000160">
    <property type="protein sequence ID" value="MFC3456344.1"/>
    <property type="molecule type" value="Genomic_DNA"/>
</dbReference>
<proteinExistence type="predicted"/>
<keyword evidence="2" id="KW-0378">Hydrolase</keyword>
<protein>
    <submittedName>
        <fullName evidence="2">Alpha/beta hydrolase</fullName>
    </submittedName>
</protein>
<keyword evidence="3" id="KW-1185">Reference proteome</keyword>
<dbReference type="Proteomes" id="UP001595645">
    <property type="component" value="Unassembled WGS sequence"/>
</dbReference>
<evidence type="ECO:0000313" key="3">
    <source>
        <dbReference type="Proteomes" id="UP001595645"/>
    </source>
</evidence>
<name>A0ABV7PED7_9PSEU</name>
<organism evidence="2 3">
    <name type="scientific">Amycolatopsis speibonae</name>
    <dbReference type="NCBI Taxonomy" id="1450224"/>
    <lineage>
        <taxon>Bacteria</taxon>
        <taxon>Bacillati</taxon>
        <taxon>Actinomycetota</taxon>
        <taxon>Actinomycetes</taxon>
        <taxon>Pseudonocardiales</taxon>
        <taxon>Pseudonocardiaceae</taxon>
        <taxon>Amycolatopsis</taxon>
    </lineage>
</organism>
<dbReference type="Pfam" id="PF12697">
    <property type="entry name" value="Abhydrolase_6"/>
    <property type="match status" value="1"/>
</dbReference>
<dbReference type="Gene3D" id="3.40.50.1820">
    <property type="entry name" value="alpha/beta hydrolase"/>
    <property type="match status" value="1"/>
</dbReference>